<feature type="transmembrane region" description="Helical" evidence="7">
    <location>
        <begin position="137"/>
        <end position="161"/>
    </location>
</feature>
<evidence type="ECO:0000313" key="10">
    <source>
        <dbReference type="Proteomes" id="UP000614216"/>
    </source>
</evidence>
<dbReference type="InterPro" id="IPR036721">
    <property type="entry name" value="RCK_C_sf"/>
</dbReference>
<feature type="transmembrane region" description="Helical" evidence="7">
    <location>
        <begin position="60"/>
        <end position="83"/>
    </location>
</feature>
<dbReference type="RefSeq" id="WP_202857254.1">
    <property type="nucleotide sequence ID" value="NZ_JAEUGD010000053.1"/>
</dbReference>
<feature type="domain" description="RCK C-terminal" evidence="8">
    <location>
        <begin position="301"/>
        <end position="385"/>
    </location>
</feature>
<dbReference type="Pfam" id="PF03600">
    <property type="entry name" value="CitMHS"/>
    <property type="match status" value="1"/>
</dbReference>
<dbReference type="PROSITE" id="PS01271">
    <property type="entry name" value="NA_SULFATE"/>
    <property type="match status" value="1"/>
</dbReference>
<feature type="transmembrane region" description="Helical" evidence="7">
    <location>
        <begin position="515"/>
        <end position="532"/>
    </location>
</feature>
<dbReference type="EMBL" id="JAEUGD010000053">
    <property type="protein sequence ID" value="MBL6447716.1"/>
    <property type="molecule type" value="Genomic_DNA"/>
</dbReference>
<dbReference type="SUPFAM" id="SSF116726">
    <property type="entry name" value="TrkA C-terminal domain-like"/>
    <property type="match status" value="2"/>
</dbReference>
<feature type="transmembrane region" description="Helical" evidence="7">
    <location>
        <begin position="488"/>
        <end position="508"/>
    </location>
</feature>
<evidence type="ECO:0000313" key="9">
    <source>
        <dbReference type="EMBL" id="MBL6447716.1"/>
    </source>
</evidence>
<dbReference type="InterPro" id="IPR051679">
    <property type="entry name" value="DASS-Related_Transporters"/>
</dbReference>
<evidence type="ECO:0000256" key="3">
    <source>
        <dbReference type="ARBA" id="ARBA00022692"/>
    </source>
</evidence>
<dbReference type="PROSITE" id="PS51202">
    <property type="entry name" value="RCK_C"/>
    <property type="match status" value="2"/>
</dbReference>
<dbReference type="Gene3D" id="3.30.70.1450">
    <property type="entry name" value="Regulator of K+ conductance, C-terminal domain"/>
    <property type="match status" value="2"/>
</dbReference>
<feature type="domain" description="RCK C-terminal" evidence="8">
    <location>
        <begin position="208"/>
        <end position="293"/>
    </location>
</feature>
<dbReference type="AlphaFoldDB" id="A0A937G3E6"/>
<dbReference type="Proteomes" id="UP000614216">
    <property type="component" value="Unassembled WGS sequence"/>
</dbReference>
<proteinExistence type="predicted"/>
<evidence type="ECO:0000256" key="4">
    <source>
        <dbReference type="ARBA" id="ARBA00022737"/>
    </source>
</evidence>
<dbReference type="GO" id="GO:0006813">
    <property type="term" value="P:potassium ion transport"/>
    <property type="evidence" value="ECO:0007669"/>
    <property type="project" value="InterPro"/>
</dbReference>
<dbReference type="GO" id="GO:0008324">
    <property type="term" value="F:monoatomic cation transmembrane transporter activity"/>
    <property type="evidence" value="ECO:0007669"/>
    <property type="project" value="InterPro"/>
</dbReference>
<feature type="transmembrane region" description="Helical" evidence="7">
    <location>
        <begin position="406"/>
        <end position="425"/>
    </location>
</feature>
<feature type="transmembrane region" description="Helical" evidence="7">
    <location>
        <begin position="538"/>
        <end position="556"/>
    </location>
</feature>
<dbReference type="GO" id="GO:0005886">
    <property type="term" value="C:plasma membrane"/>
    <property type="evidence" value="ECO:0007669"/>
    <property type="project" value="TreeGrafter"/>
</dbReference>
<keyword evidence="2" id="KW-0813">Transport</keyword>
<dbReference type="Pfam" id="PF02080">
    <property type="entry name" value="TrkA_C"/>
    <property type="match status" value="2"/>
</dbReference>
<dbReference type="InterPro" id="IPR006037">
    <property type="entry name" value="RCK_C"/>
</dbReference>
<keyword evidence="5 7" id="KW-1133">Transmembrane helix</keyword>
<keyword evidence="6 7" id="KW-0472">Membrane</keyword>
<feature type="transmembrane region" description="Helical" evidence="7">
    <location>
        <begin position="431"/>
        <end position="450"/>
    </location>
</feature>
<feature type="transmembrane region" description="Helical" evidence="7">
    <location>
        <begin position="181"/>
        <end position="201"/>
    </location>
</feature>
<organism evidence="9 10">
    <name type="scientific">Fulvivirga marina</name>
    <dbReference type="NCBI Taxonomy" id="2494733"/>
    <lineage>
        <taxon>Bacteria</taxon>
        <taxon>Pseudomonadati</taxon>
        <taxon>Bacteroidota</taxon>
        <taxon>Cytophagia</taxon>
        <taxon>Cytophagales</taxon>
        <taxon>Fulvivirgaceae</taxon>
        <taxon>Fulvivirga</taxon>
    </lineage>
</organism>
<feature type="transmembrane region" description="Helical" evidence="7">
    <location>
        <begin position="6"/>
        <end position="39"/>
    </location>
</feature>
<dbReference type="PANTHER" id="PTHR43652:SF2">
    <property type="entry name" value="BASIC AMINO ACID ANTIPORTER YFCC-RELATED"/>
    <property type="match status" value="1"/>
</dbReference>
<evidence type="ECO:0000256" key="6">
    <source>
        <dbReference type="ARBA" id="ARBA00023136"/>
    </source>
</evidence>
<comment type="caution">
    <text evidence="9">The sequence shown here is derived from an EMBL/GenBank/DDBJ whole genome shotgun (WGS) entry which is preliminary data.</text>
</comment>
<evidence type="ECO:0000256" key="7">
    <source>
        <dbReference type="SAM" id="Phobius"/>
    </source>
</evidence>
<feature type="transmembrane region" description="Helical" evidence="7">
    <location>
        <begin position="457"/>
        <end position="476"/>
    </location>
</feature>
<keyword evidence="10" id="KW-1185">Reference proteome</keyword>
<comment type="subcellular location">
    <subcellularLocation>
        <location evidence="1">Membrane</location>
        <topology evidence="1">Multi-pass membrane protein</topology>
    </subcellularLocation>
</comment>
<sequence length="599" mass="64914">MSTDAIITLCVILGAVILFATEILSIDLVALLIMVSLILTGVITAEEGVEGFSNKATITVAFMFILSAALLKTGALQLLAYRLSKVFRYNFNSGIILMMILIAIISAFVNNTPVVAVFIPVIIQIGNASGQSPSKMLIPLSFASIFGGSCTLIGTSTNILVSGIAEKAGLDPISMFQLSPMGLVLLTGGILYMVFIGIRLLPSRKEEKDLAAKFGLRDYLTEIEILGKGDSVGKKIMDSELVKELEMDIIEVRRNRHGRFTLPPGDFVLQAHDILKVKCNVDNIKSLKGRAKVLVNSPVKIGDDDLKATNSTLIEMVITSNSEVDGKTLKEVDFRRRFRAIPLAIKHRQEVVRDHLYDVPLKAGDVILAEVKTHFVKELKQMENEQDAPFVLLSEDSITDFDKKKFTIVMASILSIIILATLGVMDIMVGAITAVCVLVLLGCLSMREAYEAISWKIVFLLAGALSLGTAMTNTGLDQVIAQTLVGNLGHWGPVAIISGLYLTTSLITEIMSNNAAAALLAPIAIATAQNLGLEPTPFLMAITFAASASFMTPVGYQTNTMVYSAGQYRFLDFLRVGTLLNILFWILSTICIPLIYGLI</sequence>
<evidence type="ECO:0000256" key="2">
    <source>
        <dbReference type="ARBA" id="ARBA00022448"/>
    </source>
</evidence>
<feature type="transmembrane region" description="Helical" evidence="7">
    <location>
        <begin position="95"/>
        <end position="125"/>
    </location>
</feature>
<name>A0A937G3E6_9BACT</name>
<reference evidence="9" key="1">
    <citation type="submission" date="2021-01" db="EMBL/GenBank/DDBJ databases">
        <title>Fulvivirga kasyanovii gen. nov., sp nov., a novel member of the phylum Bacteroidetes isolated from seawater in a mussel farm.</title>
        <authorList>
            <person name="Zhao L.-H."/>
            <person name="Wang Z.-J."/>
        </authorList>
    </citation>
    <scope>NUCLEOTIDE SEQUENCE</scope>
    <source>
        <strain evidence="9">29W222</strain>
    </source>
</reference>
<dbReference type="InterPro" id="IPR004680">
    <property type="entry name" value="Cit_transptr-like_dom"/>
</dbReference>
<gene>
    <name evidence="9" type="ORF">JMN32_15465</name>
</gene>
<protein>
    <submittedName>
        <fullName evidence="9">SLC13 family permease</fullName>
    </submittedName>
</protein>
<feature type="transmembrane region" description="Helical" evidence="7">
    <location>
        <begin position="576"/>
        <end position="596"/>
    </location>
</feature>
<evidence type="ECO:0000256" key="5">
    <source>
        <dbReference type="ARBA" id="ARBA00022989"/>
    </source>
</evidence>
<accession>A0A937G3E6</accession>
<keyword evidence="4" id="KW-0677">Repeat</keyword>
<dbReference type="InterPro" id="IPR031312">
    <property type="entry name" value="Na/sul_symport_CS"/>
</dbReference>
<evidence type="ECO:0000256" key="1">
    <source>
        <dbReference type="ARBA" id="ARBA00004141"/>
    </source>
</evidence>
<dbReference type="PANTHER" id="PTHR43652">
    <property type="entry name" value="BASIC AMINO ACID ANTIPORTER YFCC-RELATED"/>
    <property type="match status" value="1"/>
</dbReference>
<evidence type="ECO:0000259" key="8">
    <source>
        <dbReference type="PROSITE" id="PS51202"/>
    </source>
</evidence>
<keyword evidence="3 7" id="KW-0812">Transmembrane</keyword>